<comment type="caution">
    <text evidence="7">The sequence shown here is derived from an EMBL/GenBank/DDBJ whole genome shotgun (WGS) entry which is preliminary data.</text>
</comment>
<evidence type="ECO:0000256" key="2">
    <source>
        <dbReference type="ARBA" id="ARBA00022722"/>
    </source>
</evidence>
<dbReference type="InterPro" id="IPR052041">
    <property type="entry name" value="Nucleic_acid_metab_PIN/TRAM"/>
</dbReference>
<organism evidence="7">
    <name type="scientific">Aerophobetes bacterium</name>
    <dbReference type="NCBI Taxonomy" id="2030807"/>
    <lineage>
        <taxon>Bacteria</taxon>
        <taxon>Candidatus Aerophobota</taxon>
    </lineage>
</organism>
<keyword evidence="3" id="KW-0378">Hydrolase</keyword>
<evidence type="ECO:0000259" key="6">
    <source>
        <dbReference type="PROSITE" id="PS50926"/>
    </source>
</evidence>
<feature type="transmembrane region" description="Helical" evidence="5">
    <location>
        <begin position="7"/>
        <end position="25"/>
    </location>
</feature>
<dbReference type="Gene3D" id="3.40.50.1010">
    <property type="entry name" value="5'-nuclease"/>
    <property type="match status" value="1"/>
</dbReference>
<sequence>MTFEQLRIRILFIILAAATCYGIAFNLGKDPWIYTLIGGWIATVVVIAEKGLSQVPINKLVSGVIGLAVGLLIANLIGYPLLLITQLKEFSPWILLAVNVVCASVGLTVGLKREEDVFGFISHLTGKKVLSSQGGYKILDTSVIIDGRIAEICETDFIEGVLIIPQFVLAEVQQIADSPSPTKRTRGKRGLDIINRLQSQEFVPVEIVDTDFPDLSEVDSKLIRLAKAMGAKIITNDYNLKKVAKIQNIKVLNINELATALKPILLPGESLKINIIKEGENPNQGIAYLEDGTMVVVEGGKKYIGKETEVVVTSVLQTTTGKMIFTEIKEEGEKEKKKFRSKNK</sequence>
<evidence type="ECO:0000256" key="4">
    <source>
        <dbReference type="ARBA" id="ARBA00022842"/>
    </source>
</evidence>
<dbReference type="SMART" id="SM00670">
    <property type="entry name" value="PINc"/>
    <property type="match status" value="1"/>
</dbReference>
<keyword evidence="5" id="KW-0812">Transmembrane</keyword>
<keyword evidence="2" id="KW-0540">Nuclease</keyword>
<dbReference type="PROSITE" id="PS50926">
    <property type="entry name" value="TRAM"/>
    <property type="match status" value="1"/>
</dbReference>
<feature type="domain" description="TRAM" evidence="6">
    <location>
        <begin position="264"/>
        <end position="325"/>
    </location>
</feature>
<dbReference type="InterPro" id="IPR029060">
    <property type="entry name" value="PIN-like_dom_sf"/>
</dbReference>
<dbReference type="CDD" id="cd09877">
    <property type="entry name" value="PIN_YacL-like"/>
    <property type="match status" value="1"/>
</dbReference>
<dbReference type="PANTHER" id="PTHR11603:SF147">
    <property type="entry name" value="MEMBRANE PROTEIN"/>
    <property type="match status" value="1"/>
</dbReference>
<dbReference type="GO" id="GO:0004518">
    <property type="term" value="F:nuclease activity"/>
    <property type="evidence" value="ECO:0007669"/>
    <property type="project" value="UniProtKB-KW"/>
</dbReference>
<feature type="transmembrane region" description="Helical" evidence="5">
    <location>
        <begin position="60"/>
        <end position="84"/>
    </location>
</feature>
<keyword evidence="5" id="KW-0472">Membrane</keyword>
<dbReference type="GO" id="GO:0016787">
    <property type="term" value="F:hydrolase activity"/>
    <property type="evidence" value="ECO:0007669"/>
    <property type="project" value="UniProtKB-KW"/>
</dbReference>
<dbReference type="EMBL" id="DRTT01000144">
    <property type="protein sequence ID" value="HHF98879.1"/>
    <property type="molecule type" value="Genomic_DNA"/>
</dbReference>
<dbReference type="Pfam" id="PF01850">
    <property type="entry name" value="PIN"/>
    <property type="match status" value="1"/>
</dbReference>
<dbReference type="SUPFAM" id="SSF88723">
    <property type="entry name" value="PIN domain-like"/>
    <property type="match status" value="1"/>
</dbReference>
<comment type="cofactor">
    <cofactor evidence="1">
        <name>Mg(2+)</name>
        <dbReference type="ChEBI" id="CHEBI:18420"/>
    </cofactor>
</comment>
<dbReference type="InterPro" id="IPR002792">
    <property type="entry name" value="TRAM_dom"/>
</dbReference>
<proteinExistence type="predicted"/>
<dbReference type="PANTHER" id="PTHR11603">
    <property type="entry name" value="AAA FAMILY ATPASE"/>
    <property type="match status" value="1"/>
</dbReference>
<name>A0A7V5M0L6_UNCAE</name>
<gene>
    <name evidence="7" type="ORF">ENL39_05265</name>
</gene>
<protein>
    <submittedName>
        <fullName evidence="7">PIN domain-containing protein</fullName>
    </submittedName>
</protein>
<reference evidence="7" key="1">
    <citation type="journal article" date="2020" name="mSystems">
        <title>Genome- and Community-Level Interaction Insights into Carbon Utilization and Element Cycling Functions of Hydrothermarchaeota in Hydrothermal Sediment.</title>
        <authorList>
            <person name="Zhou Z."/>
            <person name="Liu Y."/>
            <person name="Xu W."/>
            <person name="Pan J."/>
            <person name="Luo Z.H."/>
            <person name="Li M."/>
        </authorList>
    </citation>
    <scope>NUCLEOTIDE SEQUENCE [LARGE SCALE GENOMIC DNA]</scope>
    <source>
        <strain evidence="7">HyVt-92</strain>
    </source>
</reference>
<evidence type="ECO:0000313" key="7">
    <source>
        <dbReference type="EMBL" id="HHF98879.1"/>
    </source>
</evidence>
<feature type="transmembrane region" description="Helical" evidence="5">
    <location>
        <begin position="31"/>
        <end position="48"/>
    </location>
</feature>
<dbReference type="Proteomes" id="UP000886070">
    <property type="component" value="Unassembled WGS sequence"/>
</dbReference>
<dbReference type="AlphaFoldDB" id="A0A7V5M0L6"/>
<dbReference type="Pfam" id="PF01938">
    <property type="entry name" value="TRAM"/>
    <property type="match status" value="1"/>
</dbReference>
<evidence type="ECO:0000256" key="5">
    <source>
        <dbReference type="SAM" id="Phobius"/>
    </source>
</evidence>
<keyword evidence="4" id="KW-0460">Magnesium</keyword>
<keyword evidence="5" id="KW-1133">Transmembrane helix</keyword>
<evidence type="ECO:0000256" key="3">
    <source>
        <dbReference type="ARBA" id="ARBA00022801"/>
    </source>
</evidence>
<accession>A0A7V5M0L6</accession>
<evidence type="ECO:0000256" key="1">
    <source>
        <dbReference type="ARBA" id="ARBA00001946"/>
    </source>
</evidence>
<feature type="transmembrane region" description="Helical" evidence="5">
    <location>
        <begin position="90"/>
        <end position="111"/>
    </location>
</feature>
<dbReference type="InterPro" id="IPR002716">
    <property type="entry name" value="PIN_dom"/>
</dbReference>